<dbReference type="CDD" id="cd00063">
    <property type="entry name" value="FN3"/>
    <property type="match status" value="1"/>
</dbReference>
<dbReference type="Gene3D" id="2.60.40.4070">
    <property type="match status" value="1"/>
</dbReference>
<dbReference type="InterPro" id="IPR003961">
    <property type="entry name" value="FN3_dom"/>
</dbReference>
<evidence type="ECO:0000313" key="1">
    <source>
        <dbReference type="EMBL" id="HGE98904.1"/>
    </source>
</evidence>
<dbReference type="SUPFAM" id="SSF49363">
    <property type="entry name" value="Purple acid phosphatase, N-terminal domain"/>
    <property type="match status" value="1"/>
</dbReference>
<dbReference type="EMBL" id="DTMQ01000014">
    <property type="protein sequence ID" value="HGE98904.1"/>
    <property type="molecule type" value="Genomic_DNA"/>
</dbReference>
<dbReference type="InterPro" id="IPR008963">
    <property type="entry name" value="Purple_acid_Pase-like_N"/>
</dbReference>
<dbReference type="SUPFAM" id="SSF49265">
    <property type="entry name" value="Fibronectin type III"/>
    <property type="match status" value="1"/>
</dbReference>
<gene>
    <name evidence="1" type="ORF">ENX07_02375</name>
</gene>
<evidence type="ECO:0008006" key="2">
    <source>
        <dbReference type="Google" id="ProtNLM"/>
    </source>
</evidence>
<protein>
    <recommendedName>
        <fullName evidence="2">FlgD Ig-like domain-containing protein</fullName>
    </recommendedName>
</protein>
<comment type="caution">
    <text evidence="1">The sequence shown here is derived from an EMBL/GenBank/DDBJ whole genome shotgun (WGS) entry which is preliminary data.</text>
</comment>
<dbReference type="InterPro" id="IPR036116">
    <property type="entry name" value="FN3_sf"/>
</dbReference>
<reference evidence="1" key="1">
    <citation type="journal article" date="2020" name="mSystems">
        <title>Genome- and Community-Level Interaction Insights into Carbon Utilization and Element Cycling Functions of Hydrothermarchaeota in Hydrothermal Sediment.</title>
        <authorList>
            <person name="Zhou Z."/>
            <person name="Liu Y."/>
            <person name="Xu W."/>
            <person name="Pan J."/>
            <person name="Luo Z.H."/>
            <person name="Li M."/>
        </authorList>
    </citation>
    <scope>NUCLEOTIDE SEQUENCE [LARGE SCALE GENOMIC DNA]</scope>
    <source>
        <strain evidence="1">SpSt-906</strain>
    </source>
</reference>
<dbReference type="AlphaFoldDB" id="A0A7C3UP85"/>
<accession>A0A7C3UP85</accession>
<dbReference type="GO" id="GO:0003993">
    <property type="term" value="F:acid phosphatase activity"/>
    <property type="evidence" value="ECO:0007669"/>
    <property type="project" value="InterPro"/>
</dbReference>
<dbReference type="GO" id="GO:0046872">
    <property type="term" value="F:metal ion binding"/>
    <property type="evidence" value="ECO:0007669"/>
    <property type="project" value="InterPro"/>
</dbReference>
<name>A0A7C3UP85_UNCW3</name>
<sequence>MLNLFPFFFFFFLKPQISFTESTATITFSSEKPLRCELSYGKESPDEVRIKEEKKSQNHTFLLKDLIPGTSYEFQIQAEGFLSPIFSFRLPSQNDFRIVYLPESGGRKTPLHQFLRNSLPHLLITGDSIDGIEKEGKVFLLPTVSPKDCKKVINLFGLLLSFGKSSLEKKGSNFSILFSFDSCDLSGKEDFDIVFVPGGEFFARSYPLGKNPYSSKRPGLILSSDSFLYSPGGVCYYFVPSGKSPSFLFKGNQYLPFLSSGSGLVEITKKNEGLKLKTFLLSESDDYLGVDSFLISGVKEEELKISGLRIKGSSFSARISWETNLSATSLIEWGFEPGRFQFLYPALDINQTFHKEHTLFLFGIFPEKRLYYRVGSRRGERIIWSEERSFVPVFSEDFNKVLAVDFTHPFYKSEPNYLSVSPFSYPKRDSGANLVGCWDRDLEFSFIPRETSNVVSTQHWIRNSEVGNWSFPIPPGRYYYEIGSFSSPLFPGKTKINLSGLVLEKEEGDTVFSGEVEVNDYSINLQLGYGDSLVSGYSGISYLLLFRKREEKERNVLCLQASPNPFKKKTVLKYHLLRGKRVIAEIYDATGKKLFTLKNRFEGKGYHECVWDGNDLEGLPLPDGIYFIAVSCEDSPPLRVKVSLLRE</sequence>
<organism evidence="1">
    <name type="scientific">candidate division WOR-3 bacterium</name>
    <dbReference type="NCBI Taxonomy" id="2052148"/>
    <lineage>
        <taxon>Bacteria</taxon>
        <taxon>Bacteria division WOR-3</taxon>
    </lineage>
</organism>
<proteinExistence type="predicted"/>